<evidence type="ECO:0000313" key="2">
    <source>
        <dbReference type="Proteomes" id="UP000516117"/>
    </source>
</evidence>
<dbReference type="AlphaFoldDB" id="A0A7H0H3X7"/>
<evidence type="ECO:0000313" key="1">
    <source>
        <dbReference type="EMBL" id="QNP55243.1"/>
    </source>
</evidence>
<name>A0A7H0H3X7_9ACTN</name>
<protein>
    <submittedName>
        <fullName evidence="1">Uncharacterized protein</fullName>
    </submittedName>
</protein>
<organism evidence="1 2">
    <name type="scientific">Tessaracoccus defluvii</name>
    <dbReference type="NCBI Taxonomy" id="1285901"/>
    <lineage>
        <taxon>Bacteria</taxon>
        <taxon>Bacillati</taxon>
        <taxon>Actinomycetota</taxon>
        <taxon>Actinomycetes</taxon>
        <taxon>Propionibacteriales</taxon>
        <taxon>Propionibacteriaceae</taxon>
        <taxon>Tessaracoccus</taxon>
    </lineage>
</organism>
<gene>
    <name evidence="1" type="ORF">H9L22_13515</name>
</gene>
<reference evidence="1 2" key="1">
    <citation type="submission" date="2020-08" db="EMBL/GenBank/DDBJ databases">
        <title>Genome sequence of Tessaracoccus defluvii JCM 17540T.</title>
        <authorList>
            <person name="Hyun D.-W."/>
            <person name="Bae J.-W."/>
        </authorList>
    </citation>
    <scope>NUCLEOTIDE SEQUENCE [LARGE SCALE GENOMIC DNA]</scope>
    <source>
        <strain evidence="1 2">JCM 17540</strain>
    </source>
</reference>
<accession>A0A7H0H3X7</accession>
<dbReference type="Proteomes" id="UP000516117">
    <property type="component" value="Chromosome"/>
</dbReference>
<proteinExistence type="predicted"/>
<keyword evidence="2" id="KW-1185">Reference proteome</keyword>
<dbReference type="RefSeq" id="WP_187720379.1">
    <property type="nucleotide sequence ID" value="NZ_CP060789.1"/>
</dbReference>
<dbReference type="KEGG" id="tdf:H9L22_13515"/>
<sequence length="68" mass="6992">MTPDSTKSGKARWTSLVALAVVPLLAVGALLGLTQRDDDTVSAAVVNLDQAVTVEGSTSPWDASSPRP</sequence>
<dbReference type="EMBL" id="CP060789">
    <property type="protein sequence ID" value="QNP55243.1"/>
    <property type="molecule type" value="Genomic_DNA"/>
</dbReference>